<evidence type="ECO:0000259" key="3">
    <source>
        <dbReference type="Pfam" id="PF11250"/>
    </source>
</evidence>
<reference evidence="4 5" key="1">
    <citation type="journal article" date="2023" name="Hortic Res">
        <title>Pangenome of water caltrop reveals structural variations and asymmetric subgenome divergence after allopolyploidization.</title>
        <authorList>
            <person name="Zhang X."/>
            <person name="Chen Y."/>
            <person name="Wang L."/>
            <person name="Yuan Y."/>
            <person name="Fang M."/>
            <person name="Shi L."/>
            <person name="Lu R."/>
            <person name="Comes H.P."/>
            <person name="Ma Y."/>
            <person name="Chen Y."/>
            <person name="Huang G."/>
            <person name="Zhou Y."/>
            <person name="Zheng Z."/>
            <person name="Qiu Y."/>
        </authorList>
    </citation>
    <scope>NUCLEOTIDE SEQUENCE [LARGE SCALE GENOMIC DNA]</scope>
    <source>
        <strain evidence="4">F231</strain>
    </source>
</reference>
<comment type="caution">
    <text evidence="4">The sequence shown here is derived from an EMBL/GenBank/DDBJ whole genome shotgun (WGS) entry which is preliminary data.</text>
</comment>
<dbReference type="AlphaFoldDB" id="A0AAN7QQG8"/>
<dbReference type="Proteomes" id="UP001346149">
    <property type="component" value="Unassembled WGS sequence"/>
</dbReference>
<dbReference type="PANTHER" id="PTHR33155">
    <property type="entry name" value="FANTASTIC FOUR-LIKE PROTEIN (DUF3049)"/>
    <property type="match status" value="1"/>
</dbReference>
<evidence type="ECO:0000313" key="4">
    <source>
        <dbReference type="EMBL" id="KAK4774827.1"/>
    </source>
</evidence>
<evidence type="ECO:0000256" key="1">
    <source>
        <dbReference type="ARBA" id="ARBA00008690"/>
    </source>
</evidence>
<protein>
    <recommendedName>
        <fullName evidence="3">FAF domain-containing protein</fullName>
    </recommendedName>
</protein>
<dbReference type="PANTHER" id="PTHR33155:SF3">
    <property type="entry name" value="PROTEIN FAF-LIKE, CHLOROPLASTIC"/>
    <property type="match status" value="1"/>
</dbReference>
<dbReference type="InterPro" id="IPR046431">
    <property type="entry name" value="FAF_dom"/>
</dbReference>
<organism evidence="4 5">
    <name type="scientific">Trapa natans</name>
    <name type="common">Water chestnut</name>
    <dbReference type="NCBI Taxonomy" id="22666"/>
    <lineage>
        <taxon>Eukaryota</taxon>
        <taxon>Viridiplantae</taxon>
        <taxon>Streptophyta</taxon>
        <taxon>Embryophyta</taxon>
        <taxon>Tracheophyta</taxon>
        <taxon>Spermatophyta</taxon>
        <taxon>Magnoliopsida</taxon>
        <taxon>eudicotyledons</taxon>
        <taxon>Gunneridae</taxon>
        <taxon>Pentapetalae</taxon>
        <taxon>rosids</taxon>
        <taxon>malvids</taxon>
        <taxon>Myrtales</taxon>
        <taxon>Lythraceae</taxon>
        <taxon>Trapa</taxon>
    </lineage>
</organism>
<feature type="region of interest" description="Disordered" evidence="2">
    <location>
        <begin position="135"/>
        <end position="213"/>
    </location>
</feature>
<feature type="domain" description="FAF" evidence="3">
    <location>
        <begin position="235"/>
        <end position="286"/>
    </location>
</feature>
<gene>
    <name evidence="4" type="ORF">SAY86_009762</name>
</gene>
<dbReference type="InterPro" id="IPR021410">
    <property type="entry name" value="FAF"/>
</dbReference>
<feature type="compositionally biased region" description="Low complexity" evidence="2">
    <location>
        <begin position="80"/>
        <end position="90"/>
    </location>
</feature>
<accession>A0AAN7QQG8</accession>
<feature type="region of interest" description="Disordered" evidence="2">
    <location>
        <begin position="80"/>
        <end position="101"/>
    </location>
</feature>
<comment type="similarity">
    <text evidence="1">Belongs to the fantastic four family.</text>
</comment>
<name>A0AAN7QQG8_TRANT</name>
<evidence type="ECO:0000256" key="2">
    <source>
        <dbReference type="SAM" id="MobiDB-lite"/>
    </source>
</evidence>
<dbReference type="Pfam" id="PF11250">
    <property type="entry name" value="FAF"/>
    <property type="match status" value="1"/>
</dbReference>
<evidence type="ECO:0000313" key="5">
    <source>
        <dbReference type="Proteomes" id="UP001346149"/>
    </source>
</evidence>
<feature type="compositionally biased region" description="Polar residues" evidence="2">
    <location>
        <begin position="155"/>
        <end position="184"/>
    </location>
</feature>
<dbReference type="EMBL" id="JAXQNO010000019">
    <property type="protein sequence ID" value="KAK4774827.1"/>
    <property type="molecule type" value="Genomic_DNA"/>
</dbReference>
<sequence length="502" mass="55638">MSVMLHKKFPLSSNFTMDEEAKAIEKQGIVSILGSSFEKSSTSPSLRRTLSADMSSRKWLAEKGFSPVKKISSSHELLASINDDSSSTSSSDDDVDEDEKERLELWRSITGAKMEENREQVKANEFTNWASILSQKGDNSKPLPPPYVHPLVKRSASSMSDKSLQICTESLGSETGSDGFSSYPSSEADDAEDDRAEESPKQQALGDQEHEYALPPVKYRHYSGPKKEAKPRAIPPPLPSLSQQNGASLLMRSSRNNGRLVLEAVSVSSQTNFQAQRHDGRLILTFVKNHNQEPEKEGAVDEDEEEPVTGLDEESVVFFSKKKIRDENQGREVVMVKEKVPSMPSGVINLHKLALMMNKPIGLQSKFNEVVNKPHMAAEDEEEYEPISIHQSLSIHSQVASRMNPAPSANPASSFNAYEYFWRSKPTSPPSVISITKQPLPSLKNYSNTNTATATTTTTTTTMSKNISGRNDIYYAGSSMVKSCNEQRRSMVFWEPNCIATS</sequence>
<keyword evidence="5" id="KW-1185">Reference proteome</keyword>
<feature type="compositionally biased region" description="Acidic residues" evidence="2">
    <location>
        <begin position="187"/>
        <end position="196"/>
    </location>
</feature>
<proteinExistence type="inferred from homology"/>